<proteinExistence type="predicted"/>
<organism evidence="2 3">
    <name type="scientific">Carpinus fangiana</name>
    <dbReference type="NCBI Taxonomy" id="176857"/>
    <lineage>
        <taxon>Eukaryota</taxon>
        <taxon>Viridiplantae</taxon>
        <taxon>Streptophyta</taxon>
        <taxon>Embryophyta</taxon>
        <taxon>Tracheophyta</taxon>
        <taxon>Spermatophyta</taxon>
        <taxon>Magnoliopsida</taxon>
        <taxon>eudicotyledons</taxon>
        <taxon>Gunneridae</taxon>
        <taxon>Pentapetalae</taxon>
        <taxon>rosids</taxon>
        <taxon>fabids</taxon>
        <taxon>Fagales</taxon>
        <taxon>Betulaceae</taxon>
        <taxon>Carpinus</taxon>
    </lineage>
</organism>
<keyword evidence="3" id="KW-1185">Reference proteome</keyword>
<dbReference type="AlphaFoldDB" id="A0A5N6KYC3"/>
<evidence type="ECO:0000313" key="2">
    <source>
        <dbReference type="EMBL" id="KAB8360825.1"/>
    </source>
</evidence>
<evidence type="ECO:0000313" key="3">
    <source>
        <dbReference type="Proteomes" id="UP000327013"/>
    </source>
</evidence>
<sequence length="253" mass="28942">MEEAGSLNSKFGLAPRRRSLARLPYVASKPPPAFILSTTHSTLAPSVWELWRLGRNVQRPDASPKHFWLLHDSRFLRCRPHCHHLPPHTANRQPPLILYPGAAQRSGDQRTSLLWPQQSQRICTHQVRPRHRPERAVHVEHQAGLPLRDGHIPGQRHHRERSRQPRRPTEQSHHLGRGPPPPARARTPQPVHLPQPEERQQGQGQEEEAGQRRKVKEGGCRRRGCKEEPSPRPLQAGQPAAKVPDHRPDWPPC</sequence>
<reference evidence="2 3" key="1">
    <citation type="submission" date="2019-06" db="EMBL/GenBank/DDBJ databases">
        <title>A chromosomal-level reference genome of Carpinus fangiana (Coryloideae, Betulaceae).</title>
        <authorList>
            <person name="Yang X."/>
            <person name="Wang Z."/>
            <person name="Zhang L."/>
            <person name="Hao G."/>
            <person name="Liu J."/>
            <person name="Yang Y."/>
        </authorList>
    </citation>
    <scope>NUCLEOTIDE SEQUENCE [LARGE SCALE GENOMIC DNA]</scope>
    <source>
        <strain evidence="2">Cfa_2016G</strain>
        <tissue evidence="2">Leaf</tissue>
    </source>
</reference>
<feature type="compositionally biased region" description="Basic and acidic residues" evidence="1">
    <location>
        <begin position="243"/>
        <end position="253"/>
    </location>
</feature>
<evidence type="ECO:0000256" key="1">
    <source>
        <dbReference type="SAM" id="MobiDB-lite"/>
    </source>
</evidence>
<dbReference type="Proteomes" id="UP000327013">
    <property type="component" value="Unassembled WGS sequence"/>
</dbReference>
<accession>A0A5N6KYC3</accession>
<feature type="region of interest" description="Disordered" evidence="1">
    <location>
        <begin position="140"/>
        <end position="253"/>
    </location>
</feature>
<name>A0A5N6KYC3_9ROSI</name>
<dbReference type="EMBL" id="VIBQ01000017">
    <property type="protein sequence ID" value="KAB8360825.1"/>
    <property type="molecule type" value="Genomic_DNA"/>
</dbReference>
<comment type="caution">
    <text evidence="2">The sequence shown here is derived from an EMBL/GenBank/DDBJ whole genome shotgun (WGS) entry which is preliminary data.</text>
</comment>
<gene>
    <name evidence="2" type="ORF">FH972_024559</name>
</gene>
<protein>
    <submittedName>
        <fullName evidence="2">Uncharacterized protein</fullName>
    </submittedName>
</protein>
<feature type="compositionally biased region" description="Basic and acidic residues" evidence="1">
    <location>
        <begin position="216"/>
        <end position="230"/>
    </location>
</feature>
<feature type="compositionally biased region" description="Basic residues" evidence="1">
    <location>
        <begin position="154"/>
        <end position="166"/>
    </location>
</feature>